<evidence type="ECO:0008006" key="9">
    <source>
        <dbReference type="Google" id="ProtNLM"/>
    </source>
</evidence>
<dbReference type="Gene3D" id="1.20.1250.20">
    <property type="entry name" value="MFS general substrate transporter like domains"/>
    <property type="match status" value="1"/>
</dbReference>
<dbReference type="InterPro" id="IPR011701">
    <property type="entry name" value="MFS"/>
</dbReference>
<comment type="caution">
    <text evidence="7">The sequence shown here is derived from an EMBL/GenBank/DDBJ whole genome shotgun (WGS) entry which is preliminary data.</text>
</comment>
<feature type="transmembrane region" description="Helical" evidence="6">
    <location>
        <begin position="27"/>
        <end position="50"/>
    </location>
</feature>
<keyword evidence="5 6" id="KW-0472">Membrane</keyword>
<dbReference type="SUPFAM" id="SSF103473">
    <property type="entry name" value="MFS general substrate transporter"/>
    <property type="match status" value="1"/>
</dbReference>
<evidence type="ECO:0000256" key="6">
    <source>
        <dbReference type="SAM" id="Phobius"/>
    </source>
</evidence>
<dbReference type="PANTHER" id="PTHR23513">
    <property type="entry name" value="INTEGRAL MEMBRANE EFFLUX PROTEIN-RELATED"/>
    <property type="match status" value="1"/>
</dbReference>
<dbReference type="EMBL" id="BAAAUX010000002">
    <property type="protein sequence ID" value="GAA2775314.1"/>
    <property type="molecule type" value="Genomic_DNA"/>
</dbReference>
<feature type="transmembrane region" description="Helical" evidence="6">
    <location>
        <begin position="160"/>
        <end position="180"/>
    </location>
</feature>
<dbReference type="Pfam" id="PF07690">
    <property type="entry name" value="MFS_1"/>
    <property type="match status" value="1"/>
</dbReference>
<dbReference type="Proteomes" id="UP001500979">
    <property type="component" value="Unassembled WGS sequence"/>
</dbReference>
<evidence type="ECO:0000256" key="2">
    <source>
        <dbReference type="ARBA" id="ARBA00022475"/>
    </source>
</evidence>
<keyword evidence="2" id="KW-1003">Cell membrane</keyword>
<dbReference type="RefSeq" id="WP_344677604.1">
    <property type="nucleotide sequence ID" value="NZ_BAAAUX010000002.1"/>
</dbReference>
<evidence type="ECO:0000256" key="5">
    <source>
        <dbReference type="ARBA" id="ARBA00023136"/>
    </source>
</evidence>
<keyword evidence="4 6" id="KW-1133">Transmembrane helix</keyword>
<gene>
    <name evidence="7" type="ORF">GCM10010470_04300</name>
</gene>
<feature type="transmembrane region" description="Helical" evidence="6">
    <location>
        <begin position="57"/>
        <end position="79"/>
    </location>
</feature>
<keyword evidence="3 6" id="KW-0812">Transmembrane</keyword>
<name>A0ABN3V264_9PSEU</name>
<accession>A0ABN3V264</accession>
<comment type="subcellular location">
    <subcellularLocation>
        <location evidence="1">Cell membrane</location>
        <topology evidence="1">Multi-pass membrane protein</topology>
    </subcellularLocation>
</comment>
<evidence type="ECO:0000313" key="7">
    <source>
        <dbReference type="EMBL" id="GAA2775314.1"/>
    </source>
</evidence>
<feature type="transmembrane region" description="Helical" evidence="6">
    <location>
        <begin position="245"/>
        <end position="272"/>
    </location>
</feature>
<evidence type="ECO:0000256" key="1">
    <source>
        <dbReference type="ARBA" id="ARBA00004651"/>
    </source>
</evidence>
<protein>
    <recommendedName>
        <fullName evidence="9">MFS transporter</fullName>
    </recommendedName>
</protein>
<dbReference type="InterPro" id="IPR036259">
    <property type="entry name" value="MFS_trans_sf"/>
</dbReference>
<evidence type="ECO:0000313" key="8">
    <source>
        <dbReference type="Proteomes" id="UP001500979"/>
    </source>
</evidence>
<evidence type="ECO:0000256" key="3">
    <source>
        <dbReference type="ARBA" id="ARBA00022692"/>
    </source>
</evidence>
<sequence length="274" mass="27400">MHSWGQAGIYTFMARSLPEEHRLPGNAVLSTIGAATTVIGPVLAAPIIAWSGAATVIALDAATFAVLAGTFLIGVAPVPPPPPAEQRGSGFAVVRRTPALLGLLSLTFCFFFLFGPVYVALPLHVSEEPGGSPELLAAFYTAFGAGSVAGGALAGHLRALPLWPTTVGIVGAFGVAMLPLGMDVPQAVALGGFALAGLLWPPYASLSTTLVQNSAAPAMLAEVLAASSSVRVLSVPLGTALAGPAIALLGASGTLRAAAIGILVLAAVAVVVRR</sequence>
<feature type="transmembrane region" description="Helical" evidence="6">
    <location>
        <begin position="99"/>
        <end position="123"/>
    </location>
</feature>
<evidence type="ECO:0000256" key="4">
    <source>
        <dbReference type="ARBA" id="ARBA00022989"/>
    </source>
</evidence>
<reference evidence="7 8" key="1">
    <citation type="journal article" date="2019" name="Int. J. Syst. Evol. Microbiol.">
        <title>The Global Catalogue of Microorganisms (GCM) 10K type strain sequencing project: providing services to taxonomists for standard genome sequencing and annotation.</title>
        <authorList>
            <consortium name="The Broad Institute Genomics Platform"/>
            <consortium name="The Broad Institute Genome Sequencing Center for Infectious Disease"/>
            <person name="Wu L."/>
            <person name="Ma J."/>
        </authorList>
    </citation>
    <scope>NUCLEOTIDE SEQUENCE [LARGE SCALE GENOMIC DNA]</scope>
    <source>
        <strain evidence="7 8">JCM 9383</strain>
    </source>
</reference>
<organism evidence="7 8">
    <name type="scientific">Saccharopolyspora taberi</name>
    <dbReference type="NCBI Taxonomy" id="60895"/>
    <lineage>
        <taxon>Bacteria</taxon>
        <taxon>Bacillati</taxon>
        <taxon>Actinomycetota</taxon>
        <taxon>Actinomycetes</taxon>
        <taxon>Pseudonocardiales</taxon>
        <taxon>Pseudonocardiaceae</taxon>
        <taxon>Saccharopolyspora</taxon>
    </lineage>
</organism>
<feature type="transmembrane region" description="Helical" evidence="6">
    <location>
        <begin position="187"/>
        <end position="204"/>
    </location>
</feature>
<feature type="transmembrane region" description="Helical" evidence="6">
    <location>
        <begin position="135"/>
        <end position="154"/>
    </location>
</feature>
<dbReference type="PANTHER" id="PTHR23513:SF6">
    <property type="entry name" value="MAJOR FACILITATOR SUPERFAMILY ASSOCIATED DOMAIN-CONTAINING PROTEIN"/>
    <property type="match status" value="1"/>
</dbReference>
<keyword evidence="8" id="KW-1185">Reference proteome</keyword>
<proteinExistence type="predicted"/>